<protein>
    <submittedName>
        <fullName evidence="2">TPR-like protein</fullName>
    </submittedName>
</protein>
<dbReference type="InterPro" id="IPR027417">
    <property type="entry name" value="P-loop_NTPase"/>
</dbReference>
<evidence type="ECO:0000313" key="2">
    <source>
        <dbReference type="EMBL" id="KZP22295.1"/>
    </source>
</evidence>
<dbReference type="InterPro" id="IPR011990">
    <property type="entry name" value="TPR-like_helical_dom_sf"/>
</dbReference>
<name>A0A166KVG7_9AGAM</name>
<accession>A0A166KVG7</accession>
<evidence type="ECO:0000259" key="1">
    <source>
        <dbReference type="Pfam" id="PF00931"/>
    </source>
</evidence>
<dbReference type="Pfam" id="PF13424">
    <property type="entry name" value="TPR_12"/>
    <property type="match status" value="3"/>
</dbReference>
<dbReference type="SUPFAM" id="SSF52540">
    <property type="entry name" value="P-loop containing nucleoside triphosphate hydrolases"/>
    <property type="match status" value="1"/>
</dbReference>
<dbReference type="SUPFAM" id="SSF48452">
    <property type="entry name" value="TPR-like"/>
    <property type="match status" value="2"/>
</dbReference>
<gene>
    <name evidence="2" type="ORF">FIBSPDRAFT_931114</name>
</gene>
<dbReference type="InterPro" id="IPR053137">
    <property type="entry name" value="NLR-like"/>
</dbReference>
<proteinExistence type="predicted"/>
<dbReference type="AlphaFoldDB" id="A0A166KVG7"/>
<dbReference type="PANTHER" id="PTHR46082:SF6">
    <property type="entry name" value="AAA+ ATPASE DOMAIN-CONTAINING PROTEIN-RELATED"/>
    <property type="match status" value="1"/>
</dbReference>
<dbReference type="InterPro" id="IPR002182">
    <property type="entry name" value="NB-ARC"/>
</dbReference>
<dbReference type="STRING" id="436010.A0A166KVG7"/>
<dbReference type="PRINTS" id="PR00381">
    <property type="entry name" value="KINESINLIGHT"/>
</dbReference>
<dbReference type="Gene3D" id="1.25.40.10">
    <property type="entry name" value="Tetratricopeptide repeat domain"/>
    <property type="match status" value="2"/>
</dbReference>
<dbReference type="EMBL" id="KV417540">
    <property type="protein sequence ID" value="KZP22295.1"/>
    <property type="molecule type" value="Genomic_DNA"/>
</dbReference>
<dbReference type="OrthoDB" id="10260758at2759"/>
<dbReference type="Pfam" id="PF00931">
    <property type="entry name" value="NB-ARC"/>
    <property type="match status" value="1"/>
</dbReference>
<feature type="domain" description="NB-ARC" evidence="1">
    <location>
        <begin position="112"/>
        <end position="272"/>
    </location>
</feature>
<dbReference type="GO" id="GO:0043531">
    <property type="term" value="F:ADP binding"/>
    <property type="evidence" value="ECO:0007669"/>
    <property type="project" value="InterPro"/>
</dbReference>
<dbReference type="Gene3D" id="3.40.50.300">
    <property type="entry name" value="P-loop containing nucleotide triphosphate hydrolases"/>
    <property type="match status" value="1"/>
</dbReference>
<dbReference type="PANTHER" id="PTHR46082">
    <property type="entry name" value="ATP/GTP-BINDING PROTEIN-RELATED"/>
    <property type="match status" value="1"/>
</dbReference>
<organism evidence="2">
    <name type="scientific">Athelia psychrophila</name>
    <dbReference type="NCBI Taxonomy" id="1759441"/>
    <lineage>
        <taxon>Eukaryota</taxon>
        <taxon>Fungi</taxon>
        <taxon>Dikarya</taxon>
        <taxon>Basidiomycota</taxon>
        <taxon>Agaricomycotina</taxon>
        <taxon>Agaricomycetes</taxon>
        <taxon>Agaricomycetidae</taxon>
        <taxon>Atheliales</taxon>
        <taxon>Atheliaceae</taxon>
        <taxon>Athelia</taxon>
    </lineage>
</organism>
<reference evidence="2" key="1">
    <citation type="journal article" date="2016" name="Mol. Biol. Evol.">
        <title>Comparative Genomics of Early-Diverging Mushroom-Forming Fungi Provides Insights into the Origins of Lignocellulose Decay Capabilities.</title>
        <authorList>
            <person name="Nagy L.G."/>
            <person name="Riley R."/>
            <person name="Tritt A."/>
            <person name="Adam C."/>
            <person name="Daum C."/>
            <person name="Floudas D."/>
            <person name="Sun H."/>
            <person name="Yadav J.S."/>
            <person name="Pangilinan J."/>
            <person name="Larsson K.H."/>
            <person name="Matsuura K."/>
            <person name="Barry K."/>
            <person name="Labutti K."/>
            <person name="Kuo R."/>
            <person name="Ohm R.A."/>
            <person name="Bhattacharya S.S."/>
            <person name="Shirouzu T."/>
            <person name="Yoshinaga Y."/>
            <person name="Martin F.M."/>
            <person name="Grigoriev I.V."/>
            <person name="Hibbett D.S."/>
        </authorList>
    </citation>
    <scope>NUCLEOTIDE SEQUENCE [LARGE SCALE GENOMIC DNA]</scope>
    <source>
        <strain evidence="2">CBS 109695</strain>
    </source>
</reference>
<sequence>MAEPGPSRYDAIARPTLDHLSVARAPSKQPNPSLPNATYVTSSISGGTIYNVNGDLHNYYGISTGMSLNPASKPLPPIPPLNDAPIDRISSCFTGREPELDFITNSFNTFQSDKPTRFVIYGMPGLGKSQLALQHANLAFTAGVYSHVFWVSATTVEKLSQGLARILGLLNHADRNHPDQAVQIAAVRIWLEQSDRHGCRRWLLVFDNVTAESAKFLRDHLPRQNASGTILITTRTRNIAEAVANVAGQKHIIFELKALSKAQSVSLLLKKAGINGIAPTDLPSAEKLVSRMGCLPLAVQQAGSYMKRSGLKSTNQLQEIYDKRGLSEVIHWENDLNTYDETSILAAFTLQLQKLHEIDPEAHKLLKVLAFLDPENIPIKILSLGARSISGRLARSAERSLIVSRTSKRKVPAIRRLLKKLKGKQRGESVPDISEETDINPLEGVPSELTGLITLLCSEERIRAAFRHFEDLSIAQPLYNGKPSLHIHDLIQWVLQQSTLIHREEGYRALAIALLCNAFQTIDDPRSPQSWDECEIFVPHFTALGTQDGAHCSMISEEYMITNELIAEYFSSRGQYNEAEMLLVRVLAHRRQLLDSKDIRTFNVMHSLAGVYQDLGRYEKAESLYLPVLAAQEKRFGASHLETLTTVHNLACIYKSQGKLDAAESLYARALAGYEKQLGANHPDTLTMVCNLAALYKKQRKLDEAGSLYVRVLAGEERQLGADHPSTLTTVFNLADLYEAQGKLKLDEAESLYARALAGQEKQLGADHPSTLMTVHNFAYLRYQQGRQQEAEVLYRRTLAGREAKLGPDHPHTQMTIDNLAEVLEAQGRYQEADVLRERMN</sequence>